<evidence type="ECO:0000313" key="1">
    <source>
        <dbReference type="EMBL" id="CAB4125053.1"/>
    </source>
</evidence>
<reference evidence="1" key="1">
    <citation type="submission" date="2020-04" db="EMBL/GenBank/DDBJ databases">
        <authorList>
            <person name="Chiriac C."/>
            <person name="Salcher M."/>
            <person name="Ghai R."/>
            <person name="Kavagutti S V."/>
        </authorList>
    </citation>
    <scope>NUCLEOTIDE SEQUENCE</scope>
</reference>
<proteinExistence type="predicted"/>
<dbReference type="EMBL" id="LR796186">
    <property type="protein sequence ID" value="CAB4125053.1"/>
    <property type="molecule type" value="Genomic_DNA"/>
</dbReference>
<organism evidence="1">
    <name type="scientific">uncultured Caudovirales phage</name>
    <dbReference type="NCBI Taxonomy" id="2100421"/>
    <lineage>
        <taxon>Viruses</taxon>
        <taxon>Duplodnaviria</taxon>
        <taxon>Heunggongvirae</taxon>
        <taxon>Uroviricota</taxon>
        <taxon>Caudoviricetes</taxon>
        <taxon>Peduoviridae</taxon>
        <taxon>Maltschvirus</taxon>
        <taxon>Maltschvirus maltsch</taxon>
    </lineage>
</organism>
<accession>A0A6J5KVY8</accession>
<sequence length="249" mass="28106">MSSIDNLIALKVLYMLVVPFDQTRAYKLGVIDKDGALLIKPKDQTSEQKDAYDYLDRLVFNLKRLIGKLPGGKSQLASIVSALYLIKECEDENPSLEFLEERYHEILGKVKNNQLVMVEEELIVEEILSLFEDGAAPANVTGPGVSTDMPAIRVGKKGRKYGTFNVGDDVFRRFSKGKKKFTRWSEYLDLSDPTHKEIHDYAKKNPKGVMVLKSGDNIKAIRYNRHGGGAWKNIKRKAPNTDIVQTIVM</sequence>
<gene>
    <name evidence="1" type="ORF">UFOVP58_55</name>
</gene>
<protein>
    <submittedName>
        <fullName evidence="1">Uncharacterized protein</fullName>
    </submittedName>
</protein>
<name>A0A6J5KVY8_9CAUD</name>